<feature type="binding site" evidence="15">
    <location>
        <position position="268"/>
    </location>
    <ligand>
        <name>Mg(2+)</name>
        <dbReference type="ChEBI" id="CHEBI:18420"/>
        <label>2</label>
    </ligand>
</feature>
<comment type="pathway">
    <text evidence="13">Cell wall biogenesis; peptidoglycan biosynthesis.</text>
</comment>
<evidence type="ECO:0000256" key="13">
    <source>
        <dbReference type="HAMAP-Rule" id="MF_00047"/>
    </source>
</evidence>
<evidence type="ECO:0000256" key="10">
    <source>
        <dbReference type="ARBA" id="ARBA00022984"/>
    </source>
</evidence>
<evidence type="ECO:0000256" key="7">
    <source>
        <dbReference type="ARBA" id="ARBA00022741"/>
    </source>
</evidence>
<gene>
    <name evidence="13" type="primary">ddl</name>
    <name evidence="18" type="ORF">ENJ40_06145</name>
</gene>
<dbReference type="SUPFAM" id="SSF56059">
    <property type="entry name" value="Glutathione synthetase ATP-binding domain-like"/>
    <property type="match status" value="1"/>
</dbReference>
<dbReference type="Pfam" id="PF07478">
    <property type="entry name" value="Dala_Dala_lig_C"/>
    <property type="match status" value="1"/>
</dbReference>
<evidence type="ECO:0000256" key="1">
    <source>
        <dbReference type="ARBA" id="ARBA00001936"/>
    </source>
</evidence>
<keyword evidence="8 16" id="KW-0067">ATP-binding</keyword>
<dbReference type="GO" id="GO:0008716">
    <property type="term" value="F:D-alanine-D-alanine ligase activity"/>
    <property type="evidence" value="ECO:0007669"/>
    <property type="project" value="UniProtKB-UniRule"/>
</dbReference>
<evidence type="ECO:0000256" key="2">
    <source>
        <dbReference type="ARBA" id="ARBA00004496"/>
    </source>
</evidence>
<dbReference type="InterPro" id="IPR013815">
    <property type="entry name" value="ATP_grasp_subdomain_1"/>
</dbReference>
<protein>
    <recommendedName>
        <fullName evidence="4 13">D-alanine--D-alanine ligase</fullName>
        <ecNumber evidence="4 13">6.3.2.4</ecNumber>
    </recommendedName>
    <alternativeName>
        <fullName evidence="13">D-Ala-D-Ala ligase</fullName>
    </alternativeName>
    <alternativeName>
        <fullName evidence="13">D-alanylalanine synthetase</fullName>
    </alternativeName>
</protein>
<dbReference type="UniPathway" id="UPA00219"/>
<evidence type="ECO:0000256" key="5">
    <source>
        <dbReference type="ARBA" id="ARBA00022490"/>
    </source>
</evidence>
<dbReference type="Gene3D" id="3.30.1490.20">
    <property type="entry name" value="ATP-grasp fold, A domain"/>
    <property type="match status" value="1"/>
</dbReference>
<evidence type="ECO:0000256" key="9">
    <source>
        <dbReference type="ARBA" id="ARBA00022960"/>
    </source>
</evidence>
<feature type="binding site" evidence="15">
    <location>
        <position position="266"/>
    </location>
    <ligand>
        <name>Mg(2+)</name>
        <dbReference type="ChEBI" id="CHEBI:18420"/>
        <label>1</label>
    </ligand>
</feature>
<accession>A0A7C3GT77</accession>
<dbReference type="HAMAP" id="MF_00047">
    <property type="entry name" value="Dala_Dala_lig"/>
    <property type="match status" value="1"/>
</dbReference>
<reference evidence="18" key="1">
    <citation type="journal article" date="2020" name="mSystems">
        <title>Genome- and Community-Level Interaction Insights into Carbon Utilization and Element Cycling Functions of Hydrothermarchaeota in Hydrothermal Sediment.</title>
        <authorList>
            <person name="Zhou Z."/>
            <person name="Liu Y."/>
            <person name="Xu W."/>
            <person name="Pan J."/>
            <person name="Luo Z.H."/>
            <person name="Li M."/>
        </authorList>
    </citation>
    <scope>NUCLEOTIDE SEQUENCE [LARGE SCALE GENOMIC DNA]</scope>
    <source>
        <strain evidence="18">HyVt-483</strain>
    </source>
</reference>
<dbReference type="PROSITE" id="PS00844">
    <property type="entry name" value="DALA_DALA_LIGASE_2"/>
    <property type="match status" value="1"/>
</dbReference>
<keyword evidence="11 13" id="KW-0961">Cell wall biogenesis/degradation</keyword>
<dbReference type="GO" id="GO:0005737">
    <property type="term" value="C:cytoplasm"/>
    <property type="evidence" value="ECO:0007669"/>
    <property type="project" value="UniProtKB-SubCell"/>
</dbReference>
<dbReference type="InterPro" id="IPR011761">
    <property type="entry name" value="ATP-grasp"/>
</dbReference>
<evidence type="ECO:0000256" key="11">
    <source>
        <dbReference type="ARBA" id="ARBA00023316"/>
    </source>
</evidence>
<evidence type="ECO:0000256" key="8">
    <source>
        <dbReference type="ARBA" id="ARBA00022840"/>
    </source>
</evidence>
<keyword evidence="15" id="KW-0464">Manganese</keyword>
<dbReference type="NCBIfam" id="TIGR01205">
    <property type="entry name" value="D_ala_D_alaTIGR"/>
    <property type="match status" value="1"/>
</dbReference>
<feature type="active site" evidence="14">
    <location>
        <position position="277"/>
    </location>
</feature>
<comment type="cofactor">
    <cofactor evidence="15">
        <name>Mg(2+)</name>
        <dbReference type="ChEBI" id="CHEBI:18420"/>
    </cofactor>
    <cofactor evidence="15">
        <name>Mn(2+)</name>
        <dbReference type="ChEBI" id="CHEBI:29035"/>
    </cofactor>
    <text evidence="15">Binds 2 magnesium or manganese ions per subunit.</text>
</comment>
<feature type="domain" description="ATP-grasp" evidence="17">
    <location>
        <begin position="102"/>
        <end position="299"/>
    </location>
</feature>
<keyword evidence="15" id="KW-0479">Metal-binding</keyword>
<dbReference type="GO" id="GO:0009252">
    <property type="term" value="P:peptidoglycan biosynthetic process"/>
    <property type="evidence" value="ECO:0007669"/>
    <property type="project" value="UniProtKB-UniRule"/>
</dbReference>
<dbReference type="GO" id="GO:0046872">
    <property type="term" value="F:metal ion binding"/>
    <property type="evidence" value="ECO:0007669"/>
    <property type="project" value="UniProtKB-KW"/>
</dbReference>
<name>A0A7C3GT77_9BACT</name>
<dbReference type="PROSITE" id="PS50975">
    <property type="entry name" value="ATP_GRASP"/>
    <property type="match status" value="1"/>
</dbReference>
<comment type="catalytic activity">
    <reaction evidence="12 13">
        <text>2 D-alanine + ATP = D-alanyl-D-alanine + ADP + phosphate + H(+)</text>
        <dbReference type="Rhea" id="RHEA:11224"/>
        <dbReference type="ChEBI" id="CHEBI:15378"/>
        <dbReference type="ChEBI" id="CHEBI:30616"/>
        <dbReference type="ChEBI" id="CHEBI:43474"/>
        <dbReference type="ChEBI" id="CHEBI:57416"/>
        <dbReference type="ChEBI" id="CHEBI:57822"/>
        <dbReference type="ChEBI" id="CHEBI:456216"/>
        <dbReference type="EC" id="6.3.2.4"/>
    </reaction>
</comment>
<keyword evidence="10 13" id="KW-0573">Peptidoglycan synthesis</keyword>
<dbReference type="PANTHER" id="PTHR23132">
    <property type="entry name" value="D-ALANINE--D-ALANINE LIGASE"/>
    <property type="match status" value="1"/>
</dbReference>
<dbReference type="InterPro" id="IPR016185">
    <property type="entry name" value="PreATP-grasp_dom_sf"/>
</dbReference>
<comment type="subcellular location">
    <subcellularLocation>
        <location evidence="2 13">Cytoplasm</location>
    </subcellularLocation>
</comment>
<comment type="function">
    <text evidence="13">Cell wall formation.</text>
</comment>
<feature type="binding site" evidence="15">
    <location>
        <position position="266"/>
    </location>
    <ligand>
        <name>Mg(2+)</name>
        <dbReference type="ChEBI" id="CHEBI:18420"/>
        <label>2</label>
    </ligand>
</feature>
<evidence type="ECO:0000256" key="15">
    <source>
        <dbReference type="PIRSR" id="PIRSR039102-3"/>
    </source>
</evidence>
<evidence type="ECO:0000259" key="17">
    <source>
        <dbReference type="PROSITE" id="PS50975"/>
    </source>
</evidence>
<dbReference type="NCBIfam" id="NF002378">
    <property type="entry name" value="PRK01372.1"/>
    <property type="match status" value="1"/>
</dbReference>
<dbReference type="EC" id="6.3.2.4" evidence="4 13"/>
<evidence type="ECO:0000256" key="12">
    <source>
        <dbReference type="ARBA" id="ARBA00047614"/>
    </source>
</evidence>
<evidence type="ECO:0000256" key="6">
    <source>
        <dbReference type="ARBA" id="ARBA00022598"/>
    </source>
</evidence>
<feature type="active site" evidence="14">
    <location>
        <position position="146"/>
    </location>
</feature>
<keyword evidence="15" id="KW-0460">Magnesium</keyword>
<dbReference type="Pfam" id="PF01820">
    <property type="entry name" value="Dala_Dala_lig_N"/>
    <property type="match status" value="1"/>
</dbReference>
<dbReference type="InterPro" id="IPR011127">
    <property type="entry name" value="Dala_Dala_lig_N"/>
</dbReference>
<evidence type="ECO:0000256" key="14">
    <source>
        <dbReference type="PIRSR" id="PIRSR039102-1"/>
    </source>
</evidence>
<comment type="caution">
    <text evidence="18">The sequence shown here is derived from an EMBL/GenBank/DDBJ whole genome shotgun (WGS) entry which is preliminary data.</text>
</comment>
<proteinExistence type="inferred from homology"/>
<keyword evidence="7 16" id="KW-0547">Nucleotide-binding</keyword>
<dbReference type="AlphaFoldDB" id="A0A7C3GT77"/>
<dbReference type="InterPro" id="IPR011095">
    <property type="entry name" value="Dala_Dala_lig_C"/>
</dbReference>
<dbReference type="PANTHER" id="PTHR23132:SF23">
    <property type="entry name" value="D-ALANINE--D-ALANINE LIGASE B"/>
    <property type="match status" value="1"/>
</dbReference>
<keyword evidence="9 13" id="KW-0133">Cell shape</keyword>
<dbReference type="GO" id="GO:0008360">
    <property type="term" value="P:regulation of cell shape"/>
    <property type="evidence" value="ECO:0007669"/>
    <property type="project" value="UniProtKB-KW"/>
</dbReference>
<dbReference type="SUPFAM" id="SSF52440">
    <property type="entry name" value="PreATP-grasp domain"/>
    <property type="match status" value="1"/>
</dbReference>
<comment type="cofactor">
    <cofactor evidence="1">
        <name>Mn(2+)</name>
        <dbReference type="ChEBI" id="CHEBI:29035"/>
    </cofactor>
</comment>
<organism evidence="18">
    <name type="scientific">Thermosulfurimonas dismutans</name>
    <dbReference type="NCBI Taxonomy" id="999894"/>
    <lineage>
        <taxon>Bacteria</taxon>
        <taxon>Pseudomonadati</taxon>
        <taxon>Thermodesulfobacteriota</taxon>
        <taxon>Thermodesulfobacteria</taxon>
        <taxon>Thermodesulfobacteriales</taxon>
        <taxon>Thermodesulfobacteriaceae</taxon>
        <taxon>Thermosulfurimonas</taxon>
    </lineage>
</organism>
<evidence type="ECO:0000313" key="18">
    <source>
        <dbReference type="EMBL" id="HFC98022.1"/>
    </source>
</evidence>
<keyword evidence="6 13" id="KW-0436">Ligase</keyword>
<dbReference type="PIRSF" id="PIRSF039102">
    <property type="entry name" value="Ddl/VanB"/>
    <property type="match status" value="1"/>
</dbReference>
<dbReference type="InterPro" id="IPR005905">
    <property type="entry name" value="D_ala_D_ala"/>
</dbReference>
<comment type="similarity">
    <text evidence="3 13">Belongs to the D-alanine--D-alanine ligase family.</text>
</comment>
<dbReference type="PROSITE" id="PS00843">
    <property type="entry name" value="DALA_DALA_LIGASE_1"/>
    <property type="match status" value="1"/>
</dbReference>
<feature type="active site" evidence="14">
    <location>
        <position position="15"/>
    </location>
</feature>
<dbReference type="GO" id="GO:0005524">
    <property type="term" value="F:ATP binding"/>
    <property type="evidence" value="ECO:0007669"/>
    <property type="project" value="UniProtKB-UniRule"/>
</dbReference>
<evidence type="ECO:0000256" key="16">
    <source>
        <dbReference type="PROSITE-ProRule" id="PRU00409"/>
    </source>
</evidence>
<feature type="binding site" evidence="15">
    <location>
        <position position="254"/>
    </location>
    <ligand>
        <name>Mg(2+)</name>
        <dbReference type="ChEBI" id="CHEBI:18420"/>
        <label>1</label>
    </ligand>
</feature>
<dbReference type="EMBL" id="DRMH01000078">
    <property type="protein sequence ID" value="HFC98022.1"/>
    <property type="molecule type" value="Genomic_DNA"/>
</dbReference>
<evidence type="ECO:0000256" key="3">
    <source>
        <dbReference type="ARBA" id="ARBA00010871"/>
    </source>
</evidence>
<dbReference type="InterPro" id="IPR000291">
    <property type="entry name" value="D-Ala_lig_Van_CS"/>
</dbReference>
<dbReference type="Proteomes" id="UP000886043">
    <property type="component" value="Unassembled WGS sequence"/>
</dbReference>
<sequence length="304" mass="33021">MPYRVALLCGGDSPEREVSLRGGEAVKKALLSLGHEVAVFDPPRDLPRLAERAMEFDVAFLVLHGPGGEDGTIQGFLDSLGLPYQGAGVLGSALAIHKGLSRLLYREAGLPVPPGGVFSERDRDRIPDFCEKLGYPVVVKPASQGSSLGLSVVRGPEELPSALSRAFALDREVVVEKFLSGREITVGVLGDEALPVVEIIPRESDHFDYRTKYTPGAAREICPAEIPEDLSRKAQEYALSAHQALRLRHYSRTDMIIHEGEIYLLETNTIPGMTETSLLPLSARAAGLSFEKLVERLLLMALEG</sequence>
<dbReference type="GO" id="GO:0071555">
    <property type="term" value="P:cell wall organization"/>
    <property type="evidence" value="ECO:0007669"/>
    <property type="project" value="UniProtKB-KW"/>
</dbReference>
<dbReference type="Gene3D" id="3.30.470.20">
    <property type="entry name" value="ATP-grasp fold, B domain"/>
    <property type="match status" value="1"/>
</dbReference>
<keyword evidence="5 13" id="KW-0963">Cytoplasm</keyword>
<dbReference type="Gene3D" id="3.40.50.20">
    <property type="match status" value="1"/>
</dbReference>
<evidence type="ECO:0000256" key="4">
    <source>
        <dbReference type="ARBA" id="ARBA00012216"/>
    </source>
</evidence>